<protein>
    <submittedName>
        <fullName evidence="4">Peptidoglycan-binding domain-containing protein</fullName>
    </submittedName>
</protein>
<dbReference type="InterPro" id="IPR036366">
    <property type="entry name" value="PGBDSf"/>
</dbReference>
<dbReference type="Pfam" id="PF01471">
    <property type="entry name" value="PG_binding_1"/>
    <property type="match status" value="1"/>
</dbReference>
<accession>A0ABT6HMD4</accession>
<evidence type="ECO:0000256" key="2">
    <source>
        <dbReference type="SAM" id="Phobius"/>
    </source>
</evidence>
<evidence type="ECO:0000313" key="5">
    <source>
        <dbReference type="Proteomes" id="UP001223144"/>
    </source>
</evidence>
<evidence type="ECO:0000259" key="3">
    <source>
        <dbReference type="Pfam" id="PF01471"/>
    </source>
</evidence>
<dbReference type="RefSeq" id="WP_279927793.1">
    <property type="nucleotide sequence ID" value="NZ_JARWBG010000010.1"/>
</dbReference>
<feature type="region of interest" description="Disordered" evidence="1">
    <location>
        <begin position="58"/>
        <end position="133"/>
    </location>
</feature>
<feature type="compositionally biased region" description="Low complexity" evidence="1">
    <location>
        <begin position="80"/>
        <end position="95"/>
    </location>
</feature>
<feature type="transmembrane region" description="Helical" evidence="2">
    <location>
        <begin position="136"/>
        <end position="158"/>
    </location>
</feature>
<feature type="domain" description="Peptidoglycan binding-like" evidence="3">
    <location>
        <begin position="266"/>
        <end position="324"/>
    </location>
</feature>
<keyword evidence="2" id="KW-0812">Transmembrane</keyword>
<name>A0ABT6HMD4_9ACTN</name>
<dbReference type="SUPFAM" id="SSF47090">
    <property type="entry name" value="PGBD-like"/>
    <property type="match status" value="1"/>
</dbReference>
<dbReference type="Gene3D" id="1.10.101.10">
    <property type="entry name" value="PGBD-like superfamily/PGBD"/>
    <property type="match status" value="1"/>
</dbReference>
<feature type="compositionally biased region" description="Basic residues" evidence="1">
    <location>
        <begin position="122"/>
        <end position="133"/>
    </location>
</feature>
<keyword evidence="2" id="KW-0472">Membrane</keyword>
<dbReference type="Proteomes" id="UP001223144">
    <property type="component" value="Unassembled WGS sequence"/>
</dbReference>
<dbReference type="EMBL" id="JARWBG010000010">
    <property type="protein sequence ID" value="MDH2389447.1"/>
    <property type="molecule type" value="Genomic_DNA"/>
</dbReference>
<reference evidence="4 5" key="1">
    <citation type="submission" date="2023-04" db="EMBL/GenBank/DDBJ databases">
        <title>Streptomyces chengmaiensis sp. nov. isolated from the stem of mangrove plant in Hainan.</title>
        <authorList>
            <person name="Huang X."/>
            <person name="Zhou S."/>
            <person name="Chu X."/>
            <person name="Xie Y."/>
            <person name="Lin Y."/>
        </authorList>
    </citation>
    <scope>NUCLEOTIDE SEQUENCE [LARGE SCALE GENOMIC DNA]</scope>
    <source>
        <strain evidence="4 5">HNM0663</strain>
    </source>
</reference>
<dbReference type="InterPro" id="IPR002477">
    <property type="entry name" value="Peptidoglycan-bd-like"/>
</dbReference>
<gene>
    <name evidence="4" type="ORF">QCN29_11705</name>
</gene>
<feature type="region of interest" description="Disordered" evidence="1">
    <location>
        <begin position="1"/>
        <end position="23"/>
    </location>
</feature>
<feature type="compositionally biased region" description="Low complexity" evidence="1">
    <location>
        <begin position="10"/>
        <end position="20"/>
    </location>
</feature>
<feature type="compositionally biased region" description="Low complexity" evidence="1">
    <location>
        <begin position="173"/>
        <end position="250"/>
    </location>
</feature>
<proteinExistence type="predicted"/>
<comment type="caution">
    <text evidence="4">The sequence shown here is derived from an EMBL/GenBank/DDBJ whole genome shotgun (WGS) entry which is preliminary data.</text>
</comment>
<evidence type="ECO:0000313" key="4">
    <source>
        <dbReference type="EMBL" id="MDH2389447.1"/>
    </source>
</evidence>
<keyword evidence="5" id="KW-1185">Reference proteome</keyword>
<dbReference type="InterPro" id="IPR036365">
    <property type="entry name" value="PGBD-like_sf"/>
</dbReference>
<organism evidence="4 5">
    <name type="scientific">Streptomyces chengmaiensis</name>
    <dbReference type="NCBI Taxonomy" id="3040919"/>
    <lineage>
        <taxon>Bacteria</taxon>
        <taxon>Bacillati</taxon>
        <taxon>Actinomycetota</taxon>
        <taxon>Actinomycetes</taxon>
        <taxon>Kitasatosporales</taxon>
        <taxon>Streptomycetaceae</taxon>
        <taxon>Streptomyces</taxon>
    </lineage>
</organism>
<evidence type="ECO:0000256" key="1">
    <source>
        <dbReference type="SAM" id="MobiDB-lite"/>
    </source>
</evidence>
<feature type="region of interest" description="Disordered" evidence="1">
    <location>
        <begin position="305"/>
        <end position="331"/>
    </location>
</feature>
<sequence length="331" mass="32698">MTSSSCPECGAAAPAGAAGATRPGCDCAVRAAEAMRARRQAEIDAAEDFNPLRVRPYVTLQGPQAQEGEQFGSGAGGDGSDAATVQMPAVTASAAPPAPVPESPAQGSPEQAQGRYDGPYRRTSRRAGGGRRRPSAALLIGAAALCVAATAAFAGGLFSADAPEDRALPDPESPAASVSDAPAPSASATPSASPSASLSASASASPSASPTPSSASSPSSASGGSTLPSAQAAEPSAAPSTTQATGTVTTPQASNPGGGTLRRGDSGAGVQELQLRLAQLGLFQGSPDGEYDRDVENAVLFYQEDRDVAGDPDGVYGPQTRRALEAETTEA</sequence>
<feature type="region of interest" description="Disordered" evidence="1">
    <location>
        <begin position="161"/>
        <end position="270"/>
    </location>
</feature>
<keyword evidence="2" id="KW-1133">Transmembrane helix</keyword>